<gene>
    <name evidence="2" type="ORF">PLOB_00041771</name>
</gene>
<organism evidence="2 3">
    <name type="scientific">Porites lobata</name>
    <dbReference type="NCBI Taxonomy" id="104759"/>
    <lineage>
        <taxon>Eukaryota</taxon>
        <taxon>Metazoa</taxon>
        <taxon>Cnidaria</taxon>
        <taxon>Anthozoa</taxon>
        <taxon>Hexacorallia</taxon>
        <taxon>Scleractinia</taxon>
        <taxon>Fungiina</taxon>
        <taxon>Poritidae</taxon>
        <taxon>Porites</taxon>
    </lineage>
</organism>
<sequence>MEPHLIKTYMYIAHLEDLKQQSSIFKRTRGRTEQKRKLTSKTFKEYAWHHLVESGDLQKLLVSELNKYLKHYKLISNGTKAEKIRQWEDINESTDKEAKEGGTENDGEEIDGSGDDEGEEDNVLAEWSSGPDSDHDTTSGERECYSIDESDKIWFVFQSDSEQEEFYGFD</sequence>
<feature type="compositionally biased region" description="Acidic residues" evidence="1">
    <location>
        <begin position="103"/>
        <end position="123"/>
    </location>
</feature>
<evidence type="ECO:0000313" key="3">
    <source>
        <dbReference type="Proteomes" id="UP001159405"/>
    </source>
</evidence>
<reference evidence="2 3" key="1">
    <citation type="submission" date="2022-05" db="EMBL/GenBank/DDBJ databases">
        <authorList>
            <consortium name="Genoscope - CEA"/>
            <person name="William W."/>
        </authorList>
    </citation>
    <scope>NUCLEOTIDE SEQUENCE [LARGE SCALE GENOMIC DNA]</scope>
</reference>
<evidence type="ECO:0000313" key="2">
    <source>
        <dbReference type="EMBL" id="CAH3141225.1"/>
    </source>
</evidence>
<feature type="compositionally biased region" description="Basic and acidic residues" evidence="1">
    <location>
        <begin position="132"/>
        <end position="144"/>
    </location>
</feature>
<feature type="compositionally biased region" description="Basic and acidic residues" evidence="1">
    <location>
        <begin position="85"/>
        <end position="102"/>
    </location>
</feature>
<keyword evidence="3" id="KW-1185">Reference proteome</keyword>
<comment type="caution">
    <text evidence="2">The sequence shown here is derived from an EMBL/GenBank/DDBJ whole genome shotgun (WGS) entry which is preliminary data.</text>
</comment>
<name>A0ABN8PCY7_9CNID</name>
<dbReference type="Proteomes" id="UP001159405">
    <property type="component" value="Unassembled WGS sequence"/>
</dbReference>
<protein>
    <submittedName>
        <fullName evidence="2">Uncharacterized protein</fullName>
    </submittedName>
</protein>
<accession>A0ABN8PCY7</accession>
<proteinExistence type="predicted"/>
<dbReference type="EMBL" id="CALNXK010000066">
    <property type="protein sequence ID" value="CAH3141225.1"/>
    <property type="molecule type" value="Genomic_DNA"/>
</dbReference>
<evidence type="ECO:0000256" key="1">
    <source>
        <dbReference type="SAM" id="MobiDB-lite"/>
    </source>
</evidence>
<feature type="non-terminal residue" evidence="2">
    <location>
        <position position="170"/>
    </location>
</feature>
<feature type="region of interest" description="Disordered" evidence="1">
    <location>
        <begin position="85"/>
        <end position="144"/>
    </location>
</feature>